<evidence type="ECO:0000256" key="3">
    <source>
        <dbReference type="ARBA" id="ARBA00038344"/>
    </source>
</evidence>
<feature type="repeat" description="WD" evidence="4">
    <location>
        <begin position="306"/>
        <end position="336"/>
    </location>
</feature>
<dbReference type="EMBL" id="JAVRBK010000005">
    <property type="protein sequence ID" value="KAK5644268.1"/>
    <property type="molecule type" value="Genomic_DNA"/>
</dbReference>
<evidence type="ECO:0000256" key="2">
    <source>
        <dbReference type="ARBA" id="ARBA00022786"/>
    </source>
</evidence>
<keyword evidence="4" id="KW-0853">WD repeat</keyword>
<gene>
    <name evidence="6" type="ORF">RI129_008113</name>
</gene>
<dbReference type="GO" id="GO:0043161">
    <property type="term" value="P:proteasome-mediated ubiquitin-dependent protein catabolic process"/>
    <property type="evidence" value="ECO:0007669"/>
    <property type="project" value="TreeGrafter"/>
</dbReference>
<dbReference type="GO" id="GO:0007095">
    <property type="term" value="P:mitotic G2 DNA damage checkpoint signaling"/>
    <property type="evidence" value="ECO:0007669"/>
    <property type="project" value="TreeGrafter"/>
</dbReference>
<dbReference type="GO" id="GO:0005634">
    <property type="term" value="C:nucleus"/>
    <property type="evidence" value="ECO:0007669"/>
    <property type="project" value="TreeGrafter"/>
</dbReference>
<comment type="similarity">
    <text evidence="3">Belongs to the WD repeat cdt2 family.</text>
</comment>
<comment type="pathway">
    <text evidence="1">Protein modification; protein ubiquitination.</text>
</comment>
<dbReference type="InterPro" id="IPR036322">
    <property type="entry name" value="WD40_repeat_dom_sf"/>
</dbReference>
<evidence type="ECO:0000256" key="1">
    <source>
        <dbReference type="ARBA" id="ARBA00004906"/>
    </source>
</evidence>
<dbReference type="PANTHER" id="PTHR22852:SF0">
    <property type="entry name" value="DENTICLELESS PROTEIN HOMOLOG"/>
    <property type="match status" value="1"/>
</dbReference>
<protein>
    <recommendedName>
        <fullName evidence="8">Protein lethal(2)denticleless</fullName>
    </recommendedName>
</protein>
<evidence type="ECO:0000313" key="6">
    <source>
        <dbReference type="EMBL" id="KAK5644268.1"/>
    </source>
</evidence>
<keyword evidence="7" id="KW-1185">Reference proteome</keyword>
<feature type="repeat" description="WD" evidence="4">
    <location>
        <begin position="195"/>
        <end position="229"/>
    </location>
</feature>
<proteinExistence type="inferred from homology"/>
<dbReference type="Proteomes" id="UP001329430">
    <property type="component" value="Chromosome 5"/>
</dbReference>
<accession>A0AAN7VFD9</accession>
<dbReference type="PANTHER" id="PTHR22852">
    <property type="entry name" value="LETHAL 2 DENTICLELESS PROTEIN RETINOIC ACID-REGULATED NUCLEAR MATRIX-ASSOCIATED PROTEIN"/>
    <property type="match status" value="1"/>
</dbReference>
<evidence type="ECO:0000313" key="7">
    <source>
        <dbReference type="Proteomes" id="UP001329430"/>
    </source>
</evidence>
<dbReference type="AlphaFoldDB" id="A0AAN7VFD9"/>
<dbReference type="GO" id="GO:0030674">
    <property type="term" value="F:protein-macromolecule adaptor activity"/>
    <property type="evidence" value="ECO:0007669"/>
    <property type="project" value="TreeGrafter"/>
</dbReference>
<name>A0AAN7VFD9_9COLE</name>
<evidence type="ECO:0008006" key="8">
    <source>
        <dbReference type="Google" id="ProtNLM"/>
    </source>
</evidence>
<dbReference type="Gene3D" id="2.130.10.10">
    <property type="entry name" value="YVTN repeat-like/Quinoprotein amine dehydrogenase"/>
    <property type="match status" value="2"/>
</dbReference>
<dbReference type="PROSITE" id="PS50082">
    <property type="entry name" value="WD_REPEATS_2"/>
    <property type="match status" value="4"/>
</dbReference>
<feature type="repeat" description="WD" evidence="4">
    <location>
        <begin position="132"/>
        <end position="167"/>
    </location>
</feature>
<feature type="compositionally biased region" description="Low complexity" evidence="5">
    <location>
        <begin position="572"/>
        <end position="586"/>
    </location>
</feature>
<feature type="region of interest" description="Disordered" evidence="5">
    <location>
        <begin position="563"/>
        <end position="586"/>
    </location>
</feature>
<dbReference type="InterPro" id="IPR051865">
    <property type="entry name" value="WD-repeat_CDT2_adapter"/>
</dbReference>
<evidence type="ECO:0000256" key="5">
    <source>
        <dbReference type="SAM" id="MobiDB-lite"/>
    </source>
</evidence>
<feature type="repeat" description="WD" evidence="4">
    <location>
        <begin position="337"/>
        <end position="371"/>
    </location>
</feature>
<dbReference type="InterPro" id="IPR001680">
    <property type="entry name" value="WD40_rpt"/>
</dbReference>
<keyword evidence="2" id="KW-0833">Ubl conjugation pathway</keyword>
<dbReference type="PROSITE" id="PS50294">
    <property type="entry name" value="WD_REPEATS_REGION"/>
    <property type="match status" value="2"/>
</dbReference>
<organism evidence="6 7">
    <name type="scientific">Pyrocoelia pectoralis</name>
    <dbReference type="NCBI Taxonomy" id="417401"/>
    <lineage>
        <taxon>Eukaryota</taxon>
        <taxon>Metazoa</taxon>
        <taxon>Ecdysozoa</taxon>
        <taxon>Arthropoda</taxon>
        <taxon>Hexapoda</taxon>
        <taxon>Insecta</taxon>
        <taxon>Pterygota</taxon>
        <taxon>Neoptera</taxon>
        <taxon>Endopterygota</taxon>
        <taxon>Coleoptera</taxon>
        <taxon>Polyphaga</taxon>
        <taxon>Elateriformia</taxon>
        <taxon>Elateroidea</taxon>
        <taxon>Lampyridae</taxon>
        <taxon>Lampyrinae</taxon>
        <taxon>Pyrocoelia</taxon>
    </lineage>
</organism>
<dbReference type="Pfam" id="PF00400">
    <property type="entry name" value="WD40"/>
    <property type="match status" value="4"/>
</dbReference>
<comment type="caution">
    <text evidence="6">The sequence shown here is derived from an EMBL/GenBank/DDBJ whole genome shotgun (WGS) entry which is preliminary data.</text>
</comment>
<reference evidence="6 7" key="1">
    <citation type="journal article" date="2024" name="Insects">
        <title>An Improved Chromosome-Level Genome Assembly of the Firefly Pyrocoelia pectoralis.</title>
        <authorList>
            <person name="Fu X."/>
            <person name="Meyer-Rochow V.B."/>
            <person name="Ballantyne L."/>
            <person name="Zhu X."/>
        </authorList>
    </citation>
    <scope>NUCLEOTIDE SEQUENCE [LARGE SCALE GENOMIC DNA]</scope>
    <source>
        <strain evidence="6">XCY_ONT2</strain>
    </source>
</reference>
<dbReference type="SMART" id="SM00320">
    <property type="entry name" value="WD40"/>
    <property type="match status" value="6"/>
</dbReference>
<dbReference type="SUPFAM" id="SSF50978">
    <property type="entry name" value="WD40 repeat-like"/>
    <property type="match status" value="1"/>
</dbReference>
<dbReference type="InterPro" id="IPR015943">
    <property type="entry name" value="WD40/YVTN_repeat-like_dom_sf"/>
</dbReference>
<evidence type="ECO:0000256" key="4">
    <source>
        <dbReference type="PROSITE-ProRule" id="PRU00221"/>
    </source>
</evidence>
<sequence>MSVVQNFIEQQTGFSKWKNYDFALKRLCCREDENFSRIVPYSNAIAPDPPIFACKFSHLTGYQHIYALANEEGKVAICNKDTKSRCAYTIHNNAIFDIAWMPKTTKLVTASGDHMAALLDVGQNGVVCERMFQGHKRSLKTVACCTDADSIFATGSRDGRLIVWDTRVGTNEFFGVTDILIPLSHVQRVPGRLRDVSASSSVTGVIFKDSNTIISCGAGDGIIKVWDMRKTYYSLDKIPTPKYAFPYSGETLRYGYSNLLMNSNGTKLYASCLDNVIYVYNLATCNPKPVMKYMGHKNSTYYVKTSLSPDNKYLLSGSSDHNGYIWNIENSYPLLKLSGHDAEVTCVSWCEDMSNDIITCSDDLSHKIWRICADVPNLQLENSNRAVELFSVVSPFRKKKTTKSHLYATKRKYEVLDAFPTFDNDALALMEKRTKVTTPNKRKLLTAIDQNITNNSDPNPSKRFKFTFVTNEIELLLGNLPNFVIDGSAPHLNMSPVKIQERDWLTKLRLERLQLTNIEDLSRSSPSKILKLDHCSALKSKKSDAPILPTKSPLLKYFKIKSNPNQPCRAKSPNSISISPQSQSSQ</sequence>